<dbReference type="Pfam" id="PF00496">
    <property type="entry name" value="SBP_bac_5"/>
    <property type="match status" value="1"/>
</dbReference>
<proteinExistence type="inferred from homology"/>
<comment type="caution">
    <text evidence="4">The sequence shown here is derived from an EMBL/GenBank/DDBJ whole genome shotgun (WGS) entry which is preliminary data.</text>
</comment>
<dbReference type="InterPro" id="IPR000914">
    <property type="entry name" value="SBP_5_dom"/>
</dbReference>
<name>A0A367LVE5_PSEAI</name>
<evidence type="ECO:0000256" key="1">
    <source>
        <dbReference type="ARBA" id="ARBA00005695"/>
    </source>
</evidence>
<dbReference type="PANTHER" id="PTHR30290">
    <property type="entry name" value="PERIPLASMIC BINDING COMPONENT OF ABC TRANSPORTER"/>
    <property type="match status" value="1"/>
</dbReference>
<dbReference type="EMBL" id="QORE01003347">
    <property type="protein sequence ID" value="RCI69177.1"/>
    <property type="molecule type" value="Genomic_DNA"/>
</dbReference>
<reference evidence="4 5" key="1">
    <citation type="submission" date="2018-07" db="EMBL/GenBank/DDBJ databases">
        <title>Mechanisms of high-level aminoglycoside resistance among Gram-negative pathogens in Brazil.</title>
        <authorList>
            <person name="Ballaben A.S."/>
            <person name="Darini A.L.C."/>
            <person name="Doi Y."/>
        </authorList>
    </citation>
    <scope>NUCLEOTIDE SEQUENCE [LARGE SCALE GENOMIC DNA]</scope>
    <source>
        <strain evidence="4 5">B2-305</strain>
    </source>
</reference>
<sequence length="109" mass="12234">QRMLDPQHPAHDLSPSGYPYADAMQLRDIIERIEKIDEHQVRFVLKHPEAPFLADLAMPFGSILSAEYAGQLIARGKGDELNSKPIGTGPFVFTRYRKDAQVRYAANPA</sequence>
<dbReference type="AlphaFoldDB" id="A0A367LVE5"/>
<evidence type="ECO:0000256" key="2">
    <source>
        <dbReference type="ARBA" id="ARBA00022729"/>
    </source>
</evidence>
<comment type="similarity">
    <text evidence="1">Belongs to the bacterial solute-binding protein 5 family.</text>
</comment>
<feature type="non-terminal residue" evidence="4">
    <location>
        <position position="1"/>
    </location>
</feature>
<dbReference type="GO" id="GO:0042938">
    <property type="term" value="P:dipeptide transport"/>
    <property type="evidence" value="ECO:0007669"/>
    <property type="project" value="TreeGrafter"/>
</dbReference>
<dbReference type="GO" id="GO:0030288">
    <property type="term" value="C:outer membrane-bounded periplasmic space"/>
    <property type="evidence" value="ECO:0007669"/>
    <property type="project" value="TreeGrafter"/>
</dbReference>
<dbReference type="Gene3D" id="3.90.76.10">
    <property type="entry name" value="Dipeptide-binding Protein, Domain 1"/>
    <property type="match status" value="1"/>
</dbReference>
<gene>
    <name evidence="4" type="ORF">DT376_41345</name>
</gene>
<evidence type="ECO:0000313" key="4">
    <source>
        <dbReference type="EMBL" id="RCI69177.1"/>
    </source>
</evidence>
<dbReference type="PANTHER" id="PTHR30290:SF38">
    <property type="entry name" value="D,D-DIPEPTIDE-BINDING PERIPLASMIC PROTEIN DDPA-RELATED"/>
    <property type="match status" value="1"/>
</dbReference>
<dbReference type="Proteomes" id="UP000253594">
    <property type="component" value="Unassembled WGS sequence"/>
</dbReference>
<accession>A0A367LVE5</accession>
<dbReference type="SUPFAM" id="SSF53850">
    <property type="entry name" value="Periplasmic binding protein-like II"/>
    <property type="match status" value="1"/>
</dbReference>
<evidence type="ECO:0000259" key="3">
    <source>
        <dbReference type="Pfam" id="PF00496"/>
    </source>
</evidence>
<dbReference type="InterPro" id="IPR039424">
    <property type="entry name" value="SBP_5"/>
</dbReference>
<dbReference type="GO" id="GO:1904680">
    <property type="term" value="F:peptide transmembrane transporter activity"/>
    <property type="evidence" value="ECO:0007669"/>
    <property type="project" value="TreeGrafter"/>
</dbReference>
<dbReference type="Gene3D" id="3.40.190.10">
    <property type="entry name" value="Periplasmic binding protein-like II"/>
    <property type="match status" value="1"/>
</dbReference>
<evidence type="ECO:0000313" key="5">
    <source>
        <dbReference type="Proteomes" id="UP000253594"/>
    </source>
</evidence>
<protein>
    <submittedName>
        <fullName evidence="4">ABC transporter substrate-binding protein</fullName>
    </submittedName>
</protein>
<feature type="non-terminal residue" evidence="4">
    <location>
        <position position="109"/>
    </location>
</feature>
<feature type="domain" description="Solute-binding protein family 5" evidence="3">
    <location>
        <begin position="2"/>
        <end position="108"/>
    </location>
</feature>
<organism evidence="4 5">
    <name type="scientific">Pseudomonas aeruginosa</name>
    <dbReference type="NCBI Taxonomy" id="287"/>
    <lineage>
        <taxon>Bacteria</taxon>
        <taxon>Pseudomonadati</taxon>
        <taxon>Pseudomonadota</taxon>
        <taxon>Gammaproteobacteria</taxon>
        <taxon>Pseudomonadales</taxon>
        <taxon>Pseudomonadaceae</taxon>
        <taxon>Pseudomonas</taxon>
    </lineage>
</organism>
<keyword evidence="2" id="KW-0732">Signal</keyword>